<reference evidence="2" key="1">
    <citation type="journal article" date="2019" name="Int. J. Syst. Evol. Microbiol.">
        <title>The Global Catalogue of Microorganisms (GCM) 10K type strain sequencing project: providing services to taxonomists for standard genome sequencing and annotation.</title>
        <authorList>
            <consortium name="The Broad Institute Genomics Platform"/>
            <consortium name="The Broad Institute Genome Sequencing Center for Infectious Disease"/>
            <person name="Wu L."/>
            <person name="Ma J."/>
        </authorList>
    </citation>
    <scope>NUCLEOTIDE SEQUENCE [LARGE SCALE GENOMIC DNA]</scope>
    <source>
        <strain evidence="2">CECT 7184</strain>
    </source>
</reference>
<evidence type="ECO:0000313" key="2">
    <source>
        <dbReference type="Proteomes" id="UP001242368"/>
    </source>
</evidence>
<name>A0ABT8CR57_9FLAO</name>
<dbReference type="RefSeq" id="WP_290363028.1">
    <property type="nucleotide sequence ID" value="NZ_JAUFQU010000001.1"/>
</dbReference>
<evidence type="ECO:0000313" key="1">
    <source>
        <dbReference type="EMBL" id="MDN3706982.1"/>
    </source>
</evidence>
<accession>A0ABT8CR57</accession>
<proteinExistence type="predicted"/>
<gene>
    <name evidence="1" type="ORF">QW060_07520</name>
</gene>
<organism evidence="1 2">
    <name type="scientific">Paenimyroides ceti</name>
    <dbReference type="NCBI Taxonomy" id="395087"/>
    <lineage>
        <taxon>Bacteria</taxon>
        <taxon>Pseudomonadati</taxon>
        <taxon>Bacteroidota</taxon>
        <taxon>Flavobacteriia</taxon>
        <taxon>Flavobacteriales</taxon>
        <taxon>Flavobacteriaceae</taxon>
        <taxon>Paenimyroides</taxon>
    </lineage>
</organism>
<sequence>MFKYKRETYYTKELADSLMIHSNMHNITNTVNYINKISEILTFEEQDYLADAASTYPNNDLENIPVKNVLIVDTLDSEDYMFCASNVVYTKNKKYAFLSVNVETIDAHFIGGTVFIFEKKNKNWKIIYINKFLAL</sequence>
<dbReference type="EMBL" id="JAUFQU010000001">
    <property type="protein sequence ID" value="MDN3706982.1"/>
    <property type="molecule type" value="Genomic_DNA"/>
</dbReference>
<keyword evidence="2" id="KW-1185">Reference proteome</keyword>
<protein>
    <submittedName>
        <fullName evidence="1">Uncharacterized protein</fullName>
    </submittedName>
</protein>
<dbReference type="Proteomes" id="UP001242368">
    <property type="component" value="Unassembled WGS sequence"/>
</dbReference>
<comment type="caution">
    <text evidence="1">The sequence shown here is derived from an EMBL/GenBank/DDBJ whole genome shotgun (WGS) entry which is preliminary data.</text>
</comment>